<dbReference type="Pfam" id="PF01212">
    <property type="entry name" value="Beta_elim_lyase"/>
    <property type="match status" value="1"/>
</dbReference>
<evidence type="ECO:0000259" key="5">
    <source>
        <dbReference type="Pfam" id="PF01212"/>
    </source>
</evidence>
<dbReference type="SUPFAM" id="SSF53383">
    <property type="entry name" value="PLP-dependent transferases"/>
    <property type="match status" value="1"/>
</dbReference>
<accession>A0A6G9YFE5</accession>
<protein>
    <submittedName>
        <fullName evidence="6">Threonine aldolase</fullName>
    </submittedName>
</protein>
<evidence type="ECO:0000256" key="3">
    <source>
        <dbReference type="ARBA" id="ARBA00022898"/>
    </source>
</evidence>
<sequence>MAAGWKSSPSAYSTPNRAANSSPTVVLPDPDTPITTTSGLGRSVNWAPRSISGSVYGIDRGRPPPRTVAWVETTDAIRRHNPAVREFASDNWAGAHPEILAALALANGGHQPPYGADDYTVALQRIFAGHFGETARAYPVFSGTGANIVALQALLPRWGAVITAETAHIFGDECGAAEKVAGIKVYPVPTPDGKLTPELIDRQAWGWGNERRAQPLAVSITQSTEQGTCYTAEEIQAICAHAHERGMLVHVDGARLANAAASLGVPLRAFTTDAGVDIVSFGGTKNGLILGEVVLVLAEHIHDIEYLRMLSTQLASKMRFVSVQFEALLGGDLWLRNATHANAMAARLAAGVRAIDGVGIARPVESNAVFALLPRPVIERLGKRHRFHVWDEDTGEVRLMCSFDTTPDDVDAFVAALDEEMRS</sequence>
<evidence type="ECO:0000256" key="2">
    <source>
        <dbReference type="ARBA" id="ARBA00006966"/>
    </source>
</evidence>
<evidence type="ECO:0000313" key="7">
    <source>
        <dbReference type="Proteomes" id="UP000503540"/>
    </source>
</evidence>
<comment type="similarity">
    <text evidence="2">Belongs to the threonine aldolase family.</text>
</comment>
<keyword evidence="7" id="KW-1185">Reference proteome</keyword>
<name>A0A6G9YFE5_9NOCA</name>
<evidence type="ECO:0000313" key="6">
    <source>
        <dbReference type="EMBL" id="QIS11797.1"/>
    </source>
</evidence>
<dbReference type="KEGG" id="nah:F5544_19645"/>
<feature type="region of interest" description="Disordered" evidence="4">
    <location>
        <begin position="1"/>
        <end position="41"/>
    </location>
</feature>
<dbReference type="InterPro" id="IPR015422">
    <property type="entry name" value="PyrdxlP-dep_Trfase_small"/>
</dbReference>
<dbReference type="Gene3D" id="3.90.1150.10">
    <property type="entry name" value="Aspartate Aminotransferase, domain 1"/>
    <property type="match status" value="1"/>
</dbReference>
<dbReference type="GO" id="GO:0016829">
    <property type="term" value="F:lyase activity"/>
    <property type="evidence" value="ECO:0007669"/>
    <property type="project" value="InterPro"/>
</dbReference>
<dbReference type="InterPro" id="IPR015421">
    <property type="entry name" value="PyrdxlP-dep_Trfase_major"/>
</dbReference>
<dbReference type="GO" id="GO:0006520">
    <property type="term" value="P:amino acid metabolic process"/>
    <property type="evidence" value="ECO:0007669"/>
    <property type="project" value="InterPro"/>
</dbReference>
<organism evidence="6 7">
    <name type="scientific">Nocardia arthritidis</name>
    <dbReference type="NCBI Taxonomy" id="228602"/>
    <lineage>
        <taxon>Bacteria</taxon>
        <taxon>Bacillati</taxon>
        <taxon>Actinomycetota</taxon>
        <taxon>Actinomycetes</taxon>
        <taxon>Mycobacteriales</taxon>
        <taxon>Nocardiaceae</taxon>
        <taxon>Nocardia</taxon>
    </lineage>
</organism>
<comment type="cofactor">
    <cofactor evidence="1">
        <name>pyridoxal 5'-phosphate</name>
        <dbReference type="ChEBI" id="CHEBI:597326"/>
    </cofactor>
</comment>
<keyword evidence="3" id="KW-0663">Pyridoxal phosphate</keyword>
<dbReference type="PANTHER" id="PTHR48097:SF5">
    <property type="entry name" value="LOW SPECIFICITY L-THREONINE ALDOLASE"/>
    <property type="match status" value="1"/>
</dbReference>
<dbReference type="Proteomes" id="UP000503540">
    <property type="component" value="Chromosome"/>
</dbReference>
<dbReference type="InterPro" id="IPR001597">
    <property type="entry name" value="ArAA_b-elim_lyase/Thr_aldolase"/>
</dbReference>
<dbReference type="InterPro" id="IPR015424">
    <property type="entry name" value="PyrdxlP-dep_Trfase"/>
</dbReference>
<feature type="domain" description="Aromatic amino acid beta-eliminating lyase/threonine aldolase" evidence="5">
    <location>
        <begin position="87"/>
        <end position="371"/>
    </location>
</feature>
<evidence type="ECO:0000256" key="4">
    <source>
        <dbReference type="SAM" id="MobiDB-lite"/>
    </source>
</evidence>
<proteinExistence type="inferred from homology"/>
<dbReference type="PANTHER" id="PTHR48097">
    <property type="entry name" value="L-THREONINE ALDOLASE-RELATED"/>
    <property type="match status" value="1"/>
</dbReference>
<evidence type="ECO:0000256" key="1">
    <source>
        <dbReference type="ARBA" id="ARBA00001933"/>
    </source>
</evidence>
<reference evidence="6 7" key="1">
    <citation type="journal article" date="2019" name="ACS Chem. Biol.">
        <title>Identification and Mobilization of a Cryptic Antibiotic Biosynthesis Gene Locus from a Human-Pathogenic Nocardia Isolate.</title>
        <authorList>
            <person name="Herisse M."/>
            <person name="Ishida K."/>
            <person name="Porter J.L."/>
            <person name="Howden B."/>
            <person name="Hertweck C."/>
            <person name="Stinear T.P."/>
            <person name="Pidot S.J."/>
        </authorList>
    </citation>
    <scope>NUCLEOTIDE SEQUENCE [LARGE SCALE GENOMIC DNA]</scope>
    <source>
        <strain evidence="6 7">AUSMDU00012717</strain>
    </source>
</reference>
<feature type="compositionally biased region" description="Polar residues" evidence="4">
    <location>
        <begin position="7"/>
        <end position="24"/>
    </location>
</feature>
<dbReference type="EMBL" id="CP046172">
    <property type="protein sequence ID" value="QIS11797.1"/>
    <property type="molecule type" value="Genomic_DNA"/>
</dbReference>
<gene>
    <name evidence="6" type="ORF">F5544_19645</name>
</gene>
<dbReference type="Gene3D" id="3.40.640.10">
    <property type="entry name" value="Type I PLP-dependent aspartate aminotransferase-like (Major domain)"/>
    <property type="match status" value="1"/>
</dbReference>
<dbReference type="AlphaFoldDB" id="A0A6G9YFE5"/>